<reference evidence="3 4" key="2">
    <citation type="submission" date="2020-08" db="EMBL/GenBank/DDBJ databases">
        <title>The Agave Microbiome: Exploring the role of microbial communities in plant adaptations to desert environments.</title>
        <authorList>
            <person name="Partida-Martinez L.P."/>
        </authorList>
    </citation>
    <scope>NUCLEOTIDE SEQUENCE [LARGE SCALE GENOMIC DNA]</scope>
    <source>
        <strain evidence="3 4">AS2.3</strain>
    </source>
</reference>
<dbReference type="InterPro" id="IPR003018">
    <property type="entry name" value="GAF"/>
</dbReference>
<dbReference type="SMART" id="SM00052">
    <property type="entry name" value="EAL"/>
    <property type="match status" value="1"/>
</dbReference>
<dbReference type="SUPFAM" id="SSF141868">
    <property type="entry name" value="EAL domain-like"/>
    <property type="match status" value="1"/>
</dbReference>
<dbReference type="PROSITE" id="PS50883">
    <property type="entry name" value="EAL"/>
    <property type="match status" value="1"/>
</dbReference>
<comment type="caution">
    <text evidence="3">The sequence shown here is derived from an EMBL/GenBank/DDBJ whole genome shotgun (WGS) entry which is preliminary data.</text>
</comment>
<evidence type="ECO:0000313" key="3">
    <source>
        <dbReference type="EMBL" id="NYD91722.1"/>
    </source>
</evidence>
<dbReference type="InterPro" id="IPR001633">
    <property type="entry name" value="EAL_dom"/>
</dbReference>
<dbReference type="SMART" id="SM00065">
    <property type="entry name" value="GAF"/>
    <property type="match status" value="1"/>
</dbReference>
<dbReference type="SUPFAM" id="SSF55073">
    <property type="entry name" value="Nucleotide cyclase"/>
    <property type="match status" value="1"/>
</dbReference>
<dbReference type="InterPro" id="IPR029016">
    <property type="entry name" value="GAF-like_dom_sf"/>
</dbReference>
<dbReference type="InterPro" id="IPR043128">
    <property type="entry name" value="Rev_trsase/Diguanyl_cyclase"/>
</dbReference>
<dbReference type="InterPro" id="IPR035919">
    <property type="entry name" value="EAL_sf"/>
</dbReference>
<dbReference type="PANTHER" id="PTHR44757">
    <property type="entry name" value="DIGUANYLATE CYCLASE DGCP"/>
    <property type="match status" value="1"/>
</dbReference>
<dbReference type="NCBIfam" id="TIGR00254">
    <property type="entry name" value="GGDEF"/>
    <property type="match status" value="1"/>
</dbReference>
<dbReference type="PROSITE" id="PS50887">
    <property type="entry name" value="GGDEF"/>
    <property type="match status" value="1"/>
</dbReference>
<dbReference type="PANTHER" id="PTHR44757:SF2">
    <property type="entry name" value="BIOFILM ARCHITECTURE MAINTENANCE PROTEIN MBAA"/>
    <property type="match status" value="1"/>
</dbReference>
<dbReference type="Pfam" id="PF00990">
    <property type="entry name" value="GGDEF"/>
    <property type="match status" value="1"/>
</dbReference>
<evidence type="ECO:0000259" key="2">
    <source>
        <dbReference type="PROSITE" id="PS50887"/>
    </source>
</evidence>
<dbReference type="Proteomes" id="UP000517753">
    <property type="component" value="Unassembled WGS sequence"/>
</dbReference>
<dbReference type="RefSeq" id="WP_179510129.1">
    <property type="nucleotide sequence ID" value="NZ_JACCBY010000006.1"/>
</dbReference>
<accession>A0A7Y9FR86</accession>
<dbReference type="InterPro" id="IPR052155">
    <property type="entry name" value="Biofilm_reg_signaling"/>
</dbReference>
<dbReference type="CDD" id="cd01948">
    <property type="entry name" value="EAL"/>
    <property type="match status" value="1"/>
</dbReference>
<evidence type="ECO:0000259" key="1">
    <source>
        <dbReference type="PROSITE" id="PS50883"/>
    </source>
</evidence>
<gene>
    <name evidence="3" type="ORF">HD841_003538</name>
</gene>
<dbReference type="Gene3D" id="3.30.450.40">
    <property type="match status" value="1"/>
</dbReference>
<dbReference type="SUPFAM" id="SSF55781">
    <property type="entry name" value="GAF domain-like"/>
    <property type="match status" value="1"/>
</dbReference>
<dbReference type="Pfam" id="PF01590">
    <property type="entry name" value="GAF"/>
    <property type="match status" value="1"/>
</dbReference>
<dbReference type="EMBL" id="JACCBY010000006">
    <property type="protein sequence ID" value="NYD91722.1"/>
    <property type="molecule type" value="Genomic_DNA"/>
</dbReference>
<dbReference type="Gene3D" id="3.30.70.270">
    <property type="match status" value="1"/>
</dbReference>
<evidence type="ECO:0000313" key="4">
    <source>
        <dbReference type="Proteomes" id="UP000517753"/>
    </source>
</evidence>
<dbReference type="SMART" id="SM00267">
    <property type="entry name" value="GGDEF"/>
    <property type="match status" value="1"/>
</dbReference>
<dbReference type="Pfam" id="PF00563">
    <property type="entry name" value="EAL"/>
    <property type="match status" value="1"/>
</dbReference>
<reference evidence="3 4" key="1">
    <citation type="submission" date="2020-07" db="EMBL/GenBank/DDBJ databases">
        <authorList>
            <person name="Partida-Martinez L."/>
            <person name="Huntemann M."/>
            <person name="Clum A."/>
            <person name="Wang J."/>
            <person name="Palaniappan K."/>
            <person name="Ritter S."/>
            <person name="Chen I.-M."/>
            <person name="Stamatis D."/>
            <person name="Reddy T."/>
            <person name="O'Malley R."/>
            <person name="Daum C."/>
            <person name="Shapiro N."/>
            <person name="Ivanova N."/>
            <person name="Kyrpides N."/>
            <person name="Woyke T."/>
        </authorList>
    </citation>
    <scope>NUCLEOTIDE SEQUENCE [LARGE SCALE GENOMIC DNA]</scope>
    <source>
        <strain evidence="3 4">AS2.3</strain>
    </source>
</reference>
<protein>
    <submittedName>
        <fullName evidence="3">Diguanylate cyclase (GGDEF)-like protein</fullName>
    </submittedName>
</protein>
<name>A0A7Y9FR86_9SPHN</name>
<dbReference type="InterPro" id="IPR000160">
    <property type="entry name" value="GGDEF_dom"/>
</dbReference>
<feature type="domain" description="EAL" evidence="1">
    <location>
        <begin position="349"/>
        <end position="602"/>
    </location>
</feature>
<proteinExistence type="predicted"/>
<dbReference type="InterPro" id="IPR029787">
    <property type="entry name" value="Nucleotide_cyclase"/>
</dbReference>
<sequence>MYSNDSDELSFFEMERLAAIADYGLAADLQDLELEHIAALAGSLFGCEICLISIVDRHQQFFAARTGLDASCTSRESSFCAHALDRQSAMVVEDARQDPRFFQNALVLGPPYIRFYAGAPLRVASGHVLGTLCIISSNPRTLDEVQARHLEQLAQLVVDRLELRRSECRRSENEARLKRLAHYDQLTGLSNRVRFHDEGARLLHRSDSATVLLFDLDGFKDVNDVLGHAVGDQLLARVGVRLRDEIGPDHLLARLGGDEFALLMPDIGDPREAYHLATRLRQSFSRGFSVNDDDLQLHASIGIAVAPHHGTTVETLLGSADLALYRAKEQGGGGVAFFEPHLRHHAEFQRQMQAELQHAFERDEFKVHYQPQVTLCDGKIVGVEALLRWDHPERGLLSPAQFLMVLDKMPLAADVGHWVLCTAIAQGAQWLAAGAPLRVAVNLFAAQLRLGDLGERVAAKLSDHQLPAELLEIELTETIAIKNSAMVAATLGVLREQGIGIALDDFGTGYASLSLLKELPVTRLKIDKSFVREVASAPCDAVVIDAVMRLADAFQLSVTVEGIETAEQQQCLVGLNCVEGQGYLYGRPMPAMELNEMLALNLLNFQDIGLGTSLISDKFGAYQCSKEAACLSLGCDPQV</sequence>
<dbReference type="CDD" id="cd01949">
    <property type="entry name" value="GGDEF"/>
    <property type="match status" value="1"/>
</dbReference>
<keyword evidence="4" id="KW-1185">Reference proteome</keyword>
<dbReference type="Gene3D" id="3.20.20.450">
    <property type="entry name" value="EAL domain"/>
    <property type="match status" value="1"/>
</dbReference>
<dbReference type="AlphaFoldDB" id="A0A7Y9FR86"/>
<organism evidence="3 4">
    <name type="scientific">Sphingomonas melonis</name>
    <dbReference type="NCBI Taxonomy" id="152682"/>
    <lineage>
        <taxon>Bacteria</taxon>
        <taxon>Pseudomonadati</taxon>
        <taxon>Pseudomonadota</taxon>
        <taxon>Alphaproteobacteria</taxon>
        <taxon>Sphingomonadales</taxon>
        <taxon>Sphingomonadaceae</taxon>
        <taxon>Sphingomonas</taxon>
    </lineage>
</organism>
<feature type="domain" description="GGDEF" evidence="2">
    <location>
        <begin position="207"/>
        <end position="340"/>
    </location>
</feature>